<keyword evidence="1" id="KW-0547">Nucleotide-binding</keyword>
<keyword evidence="1" id="KW-0067">ATP-binding</keyword>
<dbReference type="GO" id="GO:0005524">
    <property type="term" value="F:ATP binding"/>
    <property type="evidence" value="ECO:0007669"/>
    <property type="project" value="UniProtKB-KW"/>
</dbReference>
<dbReference type="InterPro" id="IPR027417">
    <property type="entry name" value="P-loop_NTPase"/>
</dbReference>
<name>A0A8J6Y2W7_9BACT</name>
<reference evidence="1 2" key="1">
    <citation type="submission" date="2020-08" db="EMBL/GenBank/DDBJ databases">
        <title>Acidobacteriota in marine sediments use diverse sulfur dissimilation pathways.</title>
        <authorList>
            <person name="Wasmund K."/>
        </authorList>
    </citation>
    <scope>NUCLEOTIDE SEQUENCE [LARGE SCALE GENOMIC DNA]</scope>
    <source>
        <strain evidence="1">MAG AM4</strain>
    </source>
</reference>
<organism evidence="1 2">
    <name type="scientific">Candidatus Polarisedimenticola svalbardensis</name>
    <dbReference type="NCBI Taxonomy" id="2886004"/>
    <lineage>
        <taxon>Bacteria</taxon>
        <taxon>Pseudomonadati</taxon>
        <taxon>Acidobacteriota</taxon>
        <taxon>Candidatus Polarisedimenticolia</taxon>
        <taxon>Candidatus Polarisedimenticolales</taxon>
        <taxon>Candidatus Polarisedimenticolaceae</taxon>
        <taxon>Candidatus Polarisedimenticola</taxon>
    </lineage>
</organism>
<accession>A0A8J6Y2W7</accession>
<dbReference type="SUPFAM" id="SSF52540">
    <property type="entry name" value="P-loop containing nucleoside triphosphate hydrolases"/>
    <property type="match status" value="1"/>
</dbReference>
<dbReference type="AlphaFoldDB" id="A0A8J6Y2W7"/>
<dbReference type="EMBL" id="JACXWD010000134">
    <property type="protein sequence ID" value="MBD3869625.1"/>
    <property type="molecule type" value="Genomic_DNA"/>
</dbReference>
<sequence length="144" mass="15599">QSRVRLLDMVREQAGAGTCVLYTTHYMEEAEALCDHLAIVDHGNLIASGSLAELQAMLGERDLLRLSGQFPDGEVTVALHAMEGLEIVQAGEDMITLAMRNASGMLPAVFSALEKAGATIRETTVTRPSLETLFIKLTGKELRE</sequence>
<evidence type="ECO:0000313" key="1">
    <source>
        <dbReference type="EMBL" id="MBD3869625.1"/>
    </source>
</evidence>
<dbReference type="Gene3D" id="3.40.50.300">
    <property type="entry name" value="P-loop containing nucleotide triphosphate hydrolases"/>
    <property type="match status" value="1"/>
</dbReference>
<gene>
    <name evidence="1" type="ORF">IFK94_16005</name>
</gene>
<proteinExistence type="predicted"/>
<comment type="caution">
    <text evidence="1">The sequence shown here is derived from an EMBL/GenBank/DDBJ whole genome shotgun (WGS) entry which is preliminary data.</text>
</comment>
<feature type="non-terminal residue" evidence="1">
    <location>
        <position position="1"/>
    </location>
</feature>
<dbReference type="PANTHER" id="PTHR43582">
    <property type="entry name" value="LINEARMYCIN RESISTANCE ATP-BINDING PROTEIN LNRL"/>
    <property type="match status" value="1"/>
</dbReference>
<evidence type="ECO:0000313" key="2">
    <source>
        <dbReference type="Proteomes" id="UP000648239"/>
    </source>
</evidence>
<dbReference type="PANTHER" id="PTHR43582:SF2">
    <property type="entry name" value="LINEARMYCIN RESISTANCE ATP-BINDING PROTEIN LNRL"/>
    <property type="match status" value="1"/>
</dbReference>
<dbReference type="Proteomes" id="UP000648239">
    <property type="component" value="Unassembled WGS sequence"/>
</dbReference>
<protein>
    <submittedName>
        <fullName evidence="1">Export ABC transporter ATP-binding protein</fullName>
    </submittedName>
</protein>